<dbReference type="Gene3D" id="3.10.105.10">
    <property type="entry name" value="Dipeptide-binding Protein, Domain 3"/>
    <property type="match status" value="1"/>
</dbReference>
<dbReference type="GO" id="GO:0030288">
    <property type="term" value="C:outer membrane-bounded periplasmic space"/>
    <property type="evidence" value="ECO:0007669"/>
    <property type="project" value="UniProtKB-ARBA"/>
</dbReference>
<reference evidence="3 4" key="1">
    <citation type="submission" date="2014-01" db="EMBL/GenBank/DDBJ databases">
        <authorList>
            <person name="Zuccon D."/>
        </authorList>
    </citation>
    <scope>NUCLEOTIDE SEQUENCE [LARGE SCALE GENOMIC DNA]</scope>
    <source>
        <strain evidence="3 4">Y31</strain>
    </source>
</reference>
<dbReference type="SUPFAM" id="SSF53850">
    <property type="entry name" value="Periplasmic binding protein-like II"/>
    <property type="match status" value="1"/>
</dbReference>
<dbReference type="Pfam" id="PF00496">
    <property type="entry name" value="SBP_bac_5"/>
    <property type="match status" value="1"/>
</dbReference>
<dbReference type="PATRIC" id="fig|1261658.3.peg.82"/>
<dbReference type="InterPro" id="IPR030678">
    <property type="entry name" value="Peptide/Ni-bd"/>
</dbReference>
<evidence type="ECO:0000256" key="1">
    <source>
        <dbReference type="SAM" id="SignalP"/>
    </source>
</evidence>
<dbReference type="InterPro" id="IPR039424">
    <property type="entry name" value="SBP_5"/>
</dbReference>
<organism evidence="3 4">
    <name type="scientific">Bibersteinia trehalosi Y31</name>
    <dbReference type="NCBI Taxonomy" id="1261658"/>
    <lineage>
        <taxon>Bacteria</taxon>
        <taxon>Pseudomonadati</taxon>
        <taxon>Pseudomonadota</taxon>
        <taxon>Gammaproteobacteria</taxon>
        <taxon>Pasteurellales</taxon>
        <taxon>Pasteurellaceae</taxon>
        <taxon>Bibersteinia</taxon>
    </lineage>
</organism>
<name>A0A179CYQ6_BIBTR</name>
<dbReference type="Gene3D" id="3.90.76.10">
    <property type="entry name" value="Dipeptide-binding Protein, Domain 1"/>
    <property type="match status" value="1"/>
</dbReference>
<dbReference type="GO" id="GO:0043190">
    <property type="term" value="C:ATP-binding cassette (ABC) transporter complex"/>
    <property type="evidence" value="ECO:0007669"/>
    <property type="project" value="InterPro"/>
</dbReference>
<feature type="chain" id="PRO_5008100157" evidence="1">
    <location>
        <begin position="21"/>
        <end position="554"/>
    </location>
</feature>
<sequence>MKLKLQALIFSLFCAKSALSAPSIPANLLQDSLVYCTSVSGFSFNPQKADLGTNMNVVTEQIYDKLLSFDAESNTLKPALAKRFEVSDDGLEITFYLRENVAFHQTSWFTPTRFFNAEDVLFSLNRVIGQENADLSMTHKEEQSEIQRNQSDLARVLASRTHFPFFESIDLKSKIAKISAPSSHVVKIYLTKPDNSLLSHLASQFAVILSKEYALQLNADENLVMLDLLPVGTGVYQLESYIQNDSVRLKANPHYWGEKAHISHMIVDFSTSGTGRMAKFLNGECDVAAFPEPSQLQILKDEKGYLVERSGANLAYLAFNFDRAIAHDITLRKRITQAINRQRIVQMLFYGRAEVPQNVVPQVLAAVENLTSYPYQEIQHRQEPQFDNKPLMLWVVDEKRVYNANPMKMAEMIRFDLAQAGIPIKVKAVSRAYLTQRLEEENADYDMILSGWLANDFDPDSFLSSMLACQAKNSVTNLANWCNDEFDHVLNYARLTQDNALRQLLYLQAQRMLEEQLPLFPLVNVKRLLVANNDVEKVDITPFGQVNLSKMRLK</sequence>
<gene>
    <name evidence="3" type="ORF">F480_00405</name>
</gene>
<dbReference type="Proteomes" id="UP000078358">
    <property type="component" value="Unassembled WGS sequence"/>
</dbReference>
<protein>
    <submittedName>
        <fullName evidence="3">Peptide ABC transporter substrate-binding protein</fullName>
    </submittedName>
</protein>
<keyword evidence="1" id="KW-0732">Signal</keyword>
<dbReference type="EMBL" id="JACI01000001">
    <property type="protein sequence ID" value="OAQ15044.1"/>
    <property type="molecule type" value="Genomic_DNA"/>
</dbReference>
<proteinExistence type="predicted"/>
<feature type="domain" description="Solute-binding protein family 5" evidence="2">
    <location>
        <begin position="76"/>
        <end position="473"/>
    </location>
</feature>
<evidence type="ECO:0000313" key="4">
    <source>
        <dbReference type="Proteomes" id="UP000078358"/>
    </source>
</evidence>
<comment type="caution">
    <text evidence="3">The sequence shown here is derived from an EMBL/GenBank/DDBJ whole genome shotgun (WGS) entry which is preliminary data.</text>
</comment>
<dbReference type="InterPro" id="IPR000914">
    <property type="entry name" value="SBP_5_dom"/>
</dbReference>
<dbReference type="RefSeq" id="WP_064317903.1">
    <property type="nucleotide sequence ID" value="NZ_JACI01000001.1"/>
</dbReference>
<dbReference type="AlphaFoldDB" id="A0A179CYQ6"/>
<dbReference type="GO" id="GO:1904680">
    <property type="term" value="F:peptide transmembrane transporter activity"/>
    <property type="evidence" value="ECO:0007669"/>
    <property type="project" value="TreeGrafter"/>
</dbReference>
<accession>A0A179CYQ6</accession>
<dbReference type="Gene3D" id="3.40.190.10">
    <property type="entry name" value="Periplasmic binding protein-like II"/>
    <property type="match status" value="1"/>
</dbReference>
<evidence type="ECO:0000259" key="2">
    <source>
        <dbReference type="Pfam" id="PF00496"/>
    </source>
</evidence>
<dbReference type="PANTHER" id="PTHR30290:SF28">
    <property type="entry name" value="ABC TRANSPORTER PERIPLASMIC-BINDING PROTEIN SAPA-RELATED"/>
    <property type="match status" value="1"/>
</dbReference>
<feature type="signal peptide" evidence="1">
    <location>
        <begin position="1"/>
        <end position="20"/>
    </location>
</feature>
<dbReference type="PANTHER" id="PTHR30290">
    <property type="entry name" value="PERIPLASMIC BINDING COMPONENT OF ABC TRANSPORTER"/>
    <property type="match status" value="1"/>
</dbReference>
<dbReference type="GO" id="GO:0015833">
    <property type="term" value="P:peptide transport"/>
    <property type="evidence" value="ECO:0007669"/>
    <property type="project" value="TreeGrafter"/>
</dbReference>
<dbReference type="CDD" id="cd08493">
    <property type="entry name" value="PBP2_DppA_like"/>
    <property type="match status" value="1"/>
</dbReference>
<evidence type="ECO:0000313" key="3">
    <source>
        <dbReference type="EMBL" id="OAQ15044.1"/>
    </source>
</evidence>
<dbReference type="PIRSF" id="PIRSF002741">
    <property type="entry name" value="MppA"/>
    <property type="match status" value="1"/>
</dbReference>